<feature type="transmembrane region" description="Helical" evidence="1">
    <location>
        <begin position="68"/>
        <end position="92"/>
    </location>
</feature>
<reference evidence="3" key="1">
    <citation type="journal article" date="2016" name="Ticks Tick Borne Dis.">
        <title>De novo assembly and annotation of the salivary gland transcriptome of Rhipicephalus appendiculatus male and female ticks during blood feeding.</title>
        <authorList>
            <person name="de Castro M.H."/>
            <person name="de Klerk D."/>
            <person name="Pienaar R."/>
            <person name="Latif A.A."/>
            <person name="Rees D.J."/>
            <person name="Mans B.J."/>
        </authorList>
    </citation>
    <scope>NUCLEOTIDE SEQUENCE</scope>
    <source>
        <tissue evidence="3">Salivary glands</tissue>
    </source>
</reference>
<dbReference type="AlphaFoldDB" id="A0A131YVH3"/>
<evidence type="ECO:0008006" key="4">
    <source>
        <dbReference type="Google" id="ProtNLM"/>
    </source>
</evidence>
<protein>
    <recommendedName>
        <fullName evidence="4">Secreted protein</fullName>
    </recommendedName>
</protein>
<evidence type="ECO:0000313" key="3">
    <source>
        <dbReference type="EMBL" id="JAP83223.1"/>
    </source>
</evidence>
<feature type="signal peptide" evidence="2">
    <location>
        <begin position="1"/>
        <end position="24"/>
    </location>
</feature>
<organism evidence="3">
    <name type="scientific">Rhipicephalus appendiculatus</name>
    <name type="common">Brown ear tick</name>
    <dbReference type="NCBI Taxonomy" id="34631"/>
    <lineage>
        <taxon>Eukaryota</taxon>
        <taxon>Metazoa</taxon>
        <taxon>Ecdysozoa</taxon>
        <taxon>Arthropoda</taxon>
        <taxon>Chelicerata</taxon>
        <taxon>Arachnida</taxon>
        <taxon>Acari</taxon>
        <taxon>Parasitiformes</taxon>
        <taxon>Ixodida</taxon>
        <taxon>Ixodoidea</taxon>
        <taxon>Ixodidae</taxon>
        <taxon>Rhipicephalinae</taxon>
        <taxon>Rhipicephalus</taxon>
        <taxon>Rhipicephalus</taxon>
    </lineage>
</organism>
<sequence length="93" mass="9958">MCCGGQTRCLRIGASCVLQVVVCADHVPFRDGVVCGLDILGDNTVCSSGVMPLCVLSLVASAQSDDSILVLLVCCKWWFVQIMCPFVMVLFVV</sequence>
<name>A0A131YVH3_RHIAP</name>
<keyword evidence="1" id="KW-0472">Membrane</keyword>
<keyword evidence="1" id="KW-0812">Transmembrane</keyword>
<accession>A0A131YVH3</accession>
<proteinExistence type="predicted"/>
<evidence type="ECO:0000256" key="2">
    <source>
        <dbReference type="SAM" id="SignalP"/>
    </source>
</evidence>
<keyword evidence="2" id="KW-0732">Signal</keyword>
<dbReference type="EMBL" id="GEDV01005334">
    <property type="protein sequence ID" value="JAP83223.1"/>
    <property type="molecule type" value="Transcribed_RNA"/>
</dbReference>
<evidence type="ECO:0000256" key="1">
    <source>
        <dbReference type="SAM" id="Phobius"/>
    </source>
</evidence>
<feature type="chain" id="PRO_5007286209" description="Secreted protein" evidence="2">
    <location>
        <begin position="25"/>
        <end position="93"/>
    </location>
</feature>
<keyword evidence="1" id="KW-1133">Transmembrane helix</keyword>